<gene>
    <name evidence="1" type="ORF">Pint_06315</name>
</gene>
<evidence type="ECO:0000313" key="1">
    <source>
        <dbReference type="EMBL" id="KAJ0044497.1"/>
    </source>
</evidence>
<organism evidence="1 2">
    <name type="scientific">Pistacia integerrima</name>
    <dbReference type="NCBI Taxonomy" id="434235"/>
    <lineage>
        <taxon>Eukaryota</taxon>
        <taxon>Viridiplantae</taxon>
        <taxon>Streptophyta</taxon>
        <taxon>Embryophyta</taxon>
        <taxon>Tracheophyta</taxon>
        <taxon>Spermatophyta</taxon>
        <taxon>Magnoliopsida</taxon>
        <taxon>eudicotyledons</taxon>
        <taxon>Gunneridae</taxon>
        <taxon>Pentapetalae</taxon>
        <taxon>rosids</taxon>
        <taxon>malvids</taxon>
        <taxon>Sapindales</taxon>
        <taxon>Anacardiaceae</taxon>
        <taxon>Pistacia</taxon>
    </lineage>
</organism>
<name>A0ACC0Z0R2_9ROSI</name>
<accession>A0ACC0Z0R2</accession>
<keyword evidence="2" id="KW-1185">Reference proteome</keyword>
<evidence type="ECO:0000313" key="2">
    <source>
        <dbReference type="Proteomes" id="UP001163603"/>
    </source>
</evidence>
<sequence length="147" mass="15970">MSIFFMFDWTYRKPVGLTLKYPNLNQNSKTYQRKEKKTLQPFSSTAAPQPPLLQSSSQQLHSPSFFDFSNGNGGVTAAAVTAASLTHGNSGSGGSESRRQLVTSGAARSHSQADTKHGGDLLSRRHPTTAGEVSKLLIFELDIIRKS</sequence>
<protein>
    <submittedName>
        <fullName evidence="1">Uncharacterized protein</fullName>
    </submittedName>
</protein>
<comment type="caution">
    <text evidence="1">The sequence shown here is derived from an EMBL/GenBank/DDBJ whole genome shotgun (WGS) entry which is preliminary data.</text>
</comment>
<proteinExistence type="predicted"/>
<dbReference type="EMBL" id="CM047738">
    <property type="protein sequence ID" value="KAJ0044497.1"/>
    <property type="molecule type" value="Genomic_DNA"/>
</dbReference>
<dbReference type="Proteomes" id="UP001163603">
    <property type="component" value="Chromosome 3"/>
</dbReference>
<reference evidence="2" key="1">
    <citation type="journal article" date="2023" name="G3 (Bethesda)">
        <title>Genome assembly and association tests identify interacting loci associated with vigor, precocity, and sex in interspecific pistachio rootstocks.</title>
        <authorList>
            <person name="Palmer W."/>
            <person name="Jacygrad E."/>
            <person name="Sagayaradj S."/>
            <person name="Cavanaugh K."/>
            <person name="Han R."/>
            <person name="Bertier L."/>
            <person name="Beede B."/>
            <person name="Kafkas S."/>
            <person name="Golino D."/>
            <person name="Preece J."/>
            <person name="Michelmore R."/>
        </authorList>
    </citation>
    <scope>NUCLEOTIDE SEQUENCE [LARGE SCALE GENOMIC DNA]</scope>
</reference>